<proteinExistence type="predicted"/>
<organism evidence="1 2">
    <name type="scientific">Phycicoccus duodecadis</name>
    <dbReference type="NCBI Taxonomy" id="173053"/>
    <lineage>
        <taxon>Bacteria</taxon>
        <taxon>Bacillati</taxon>
        <taxon>Actinomycetota</taxon>
        <taxon>Actinomycetes</taxon>
        <taxon>Micrococcales</taxon>
        <taxon>Intrasporangiaceae</taxon>
        <taxon>Phycicoccus</taxon>
    </lineage>
</organism>
<dbReference type="InterPro" id="IPR011042">
    <property type="entry name" value="6-blade_b-propeller_TolB-like"/>
</dbReference>
<accession>A0A2N3YL17</accession>
<dbReference type="Gene3D" id="2.60.40.10">
    <property type="entry name" value="Immunoglobulins"/>
    <property type="match status" value="1"/>
</dbReference>
<evidence type="ECO:0000313" key="1">
    <source>
        <dbReference type="EMBL" id="PKW27546.1"/>
    </source>
</evidence>
<dbReference type="RefSeq" id="WP_101395955.1">
    <property type="nucleotide sequence ID" value="NZ_PJNE01000001.1"/>
</dbReference>
<dbReference type="Gene3D" id="2.120.10.30">
    <property type="entry name" value="TolB, C-terminal domain"/>
    <property type="match status" value="2"/>
</dbReference>
<gene>
    <name evidence="1" type="ORF">ATL31_2393</name>
</gene>
<reference evidence="1 2" key="1">
    <citation type="submission" date="2017-12" db="EMBL/GenBank/DDBJ databases">
        <title>Sequencing the genomes of 1000 Actinobacteria strains.</title>
        <authorList>
            <person name="Klenk H.-P."/>
        </authorList>
    </citation>
    <scope>NUCLEOTIDE SEQUENCE [LARGE SCALE GENOMIC DNA]</scope>
    <source>
        <strain evidence="1 2">DSM 12806</strain>
    </source>
</reference>
<dbReference type="InterPro" id="IPR013783">
    <property type="entry name" value="Ig-like_fold"/>
</dbReference>
<protein>
    <submittedName>
        <fullName evidence="1">WD40 repeat protein</fullName>
    </submittedName>
</protein>
<dbReference type="InterPro" id="IPR011659">
    <property type="entry name" value="WD40"/>
</dbReference>
<evidence type="ECO:0000313" key="2">
    <source>
        <dbReference type="Proteomes" id="UP000233781"/>
    </source>
</evidence>
<dbReference type="AlphaFoldDB" id="A0A2N3YL17"/>
<dbReference type="Pfam" id="PF07676">
    <property type="entry name" value="PD40"/>
    <property type="match status" value="2"/>
</dbReference>
<dbReference type="EMBL" id="PJNE01000001">
    <property type="protein sequence ID" value="PKW27546.1"/>
    <property type="molecule type" value="Genomic_DNA"/>
</dbReference>
<name>A0A2N3YL17_9MICO</name>
<dbReference type="OrthoDB" id="262125at2"/>
<comment type="caution">
    <text evidence="1">The sequence shown here is derived from an EMBL/GenBank/DDBJ whole genome shotgun (WGS) entry which is preliminary data.</text>
</comment>
<dbReference type="SUPFAM" id="SSF69322">
    <property type="entry name" value="Tricorn protease domain 2"/>
    <property type="match status" value="1"/>
</dbReference>
<keyword evidence="2" id="KW-1185">Reference proteome</keyword>
<sequence>MRGARRGAGGWGTLAVAASLVVAGWVAVPLQAASAAWDPSATALLGRTLVTWMSDGSAGAVEVDRSDNGDPWVRVADLPGDATSWVDDTVTPGATSTYRLVVTSTSGGAQTTGSSAPVVGASEELVLAAGDTPDLLSAPVGDGTPVPWSTMQAVGAPAVSPDGRSVAYEVRDPALGATSLWVRPTAPDGPAARLLVDDPTADELGPAWSPDGSRVCYTRDAHQGTPAIWCVSTSSDGAPAEPLPGGDGAAHPTFLPDGGAVLAVDEIDGGMLRIGLDGTRGALGGSEGADSPQVSPRGDLVAFGALTSDGFAEVRTLPVSGGRVTTRLRADTLDETFGAPAWSPDGAALAVPTYRPGADDAVTLWRADEAGGEGSTTTATPSGGLPIHSLAWRRADQAAPAVSFPKAPTRTSGSVSLPVRVVDDTVPVAGLSVVCTVDALPVPRCDGGFRGSVRSGTHTLEVTATDPFGHVGSAVHTWTADATGPVVSMSALPAAVLGTSVTLTYGATDVSGVASYDIRMRYARWSSSRYTSYVQPRAWTGTTVRSITVSPSIGYEYCFSVRARDVFGNVSGWSAERCTLRPLDDRSLVAGAGWSRLSYSSAYSRTLSRSTTAGTSLTRSGAYVRQVVLVVTTCPTCGSLDVYVGSTRIGSVGLYSSTTRTKQLRSVSATSLRSGTITLRVHTKGRPVIVDGLGVRKT</sequence>
<dbReference type="Proteomes" id="UP000233781">
    <property type="component" value="Unassembled WGS sequence"/>
</dbReference>
<dbReference type="GO" id="GO:0005975">
    <property type="term" value="P:carbohydrate metabolic process"/>
    <property type="evidence" value="ECO:0007669"/>
    <property type="project" value="UniProtKB-ARBA"/>
</dbReference>